<accession>A0A8U0W8W7</accession>
<evidence type="ECO:0000313" key="2">
    <source>
        <dbReference type="RefSeq" id="XP_037881455.1"/>
    </source>
</evidence>
<dbReference type="RefSeq" id="XP_037881457.1">
    <property type="nucleotide sequence ID" value="XM_038025529.1"/>
</dbReference>
<dbReference type="InterPro" id="IPR052792">
    <property type="entry name" value="Thioredoxin_dom-contain_11"/>
</dbReference>
<dbReference type="InterPro" id="IPR036249">
    <property type="entry name" value="Thioredoxin-like_sf"/>
</dbReference>
<dbReference type="RefSeq" id="XP_037881456.1">
    <property type="nucleotide sequence ID" value="XM_038025528.1"/>
</dbReference>
<reference evidence="2 3" key="1">
    <citation type="submission" date="2025-04" db="UniProtKB">
        <authorList>
            <consortium name="RefSeq"/>
        </authorList>
    </citation>
    <scope>IDENTIFICATION</scope>
    <source>
        <tissue evidence="2 3">Whole body pupa</tissue>
    </source>
</reference>
<evidence type="ECO:0000313" key="4">
    <source>
        <dbReference type="RefSeq" id="XP_037881457.1"/>
    </source>
</evidence>
<organism evidence="1 3">
    <name type="scientific">Glossina fuscipes</name>
    <dbReference type="NCBI Taxonomy" id="7396"/>
    <lineage>
        <taxon>Eukaryota</taxon>
        <taxon>Metazoa</taxon>
        <taxon>Ecdysozoa</taxon>
        <taxon>Arthropoda</taxon>
        <taxon>Hexapoda</taxon>
        <taxon>Insecta</taxon>
        <taxon>Pterygota</taxon>
        <taxon>Neoptera</taxon>
        <taxon>Endopterygota</taxon>
        <taxon>Diptera</taxon>
        <taxon>Brachycera</taxon>
        <taxon>Muscomorpha</taxon>
        <taxon>Hippoboscoidea</taxon>
        <taxon>Glossinidae</taxon>
        <taxon>Glossina</taxon>
    </lineage>
</organism>
<dbReference type="RefSeq" id="XP_037881455.1">
    <property type="nucleotide sequence ID" value="XM_038025527.1"/>
</dbReference>
<dbReference type="RefSeq" id="XP_037881459.1">
    <property type="nucleotide sequence ID" value="XM_038025531.1"/>
</dbReference>
<dbReference type="GeneID" id="119632568"/>
<dbReference type="Proteomes" id="UP000092443">
    <property type="component" value="Unplaced"/>
</dbReference>
<evidence type="ECO:0000313" key="7">
    <source>
        <dbReference type="RefSeq" id="XP_037881460.1"/>
    </source>
</evidence>
<dbReference type="CDD" id="cd02981">
    <property type="entry name" value="PDI_b_family"/>
    <property type="match status" value="1"/>
</dbReference>
<proteinExistence type="predicted"/>
<name>A0A8U0W8W7_9MUSC</name>
<evidence type="ECO:0000313" key="5">
    <source>
        <dbReference type="RefSeq" id="XP_037881458.1"/>
    </source>
</evidence>
<evidence type="ECO:0000313" key="8">
    <source>
        <dbReference type="RefSeq" id="XP_037881461.1"/>
    </source>
</evidence>
<dbReference type="KEGG" id="gfs:119632568"/>
<dbReference type="PANTHER" id="PTHR46497">
    <property type="entry name" value="THIOREDOXIN DOMAIN-CONTAINING PROTEIN 11"/>
    <property type="match status" value="1"/>
</dbReference>
<dbReference type="AlphaFoldDB" id="A0A8U0W8W7"/>
<evidence type="ECO:0000313" key="6">
    <source>
        <dbReference type="RefSeq" id="XP_037881459.1"/>
    </source>
</evidence>
<dbReference type="RefSeq" id="XP_037881458.1">
    <property type="nucleotide sequence ID" value="XM_038025530.1"/>
</dbReference>
<sequence>MRYRELIVLNYFWFLNINSFGISPKAFAAAIEHCPGSNVPAIRAQTQYHEISGIFYYTSWNEESVKSLKVYDDVAYYYSSYVYFAAVNCWHLACNCTHAHMTTVGSGSPNKWPTLIMHYGTNGKKQLQYNGDWNFSALCQFLNNVLKPLERVHSADELQDVKLQADVLILGLFKEAFCDEYKQYSAAALKWLETDPLRSYRFAVILGNNTFPDFFNVEDKKVPRLDYLTMTKSVKSFSGVGDLTWNVSSIISWLHDEFNGAYSTLHGHSTPINLAIKLKQGPVIALFATNLHFYKYMEQILHESKVWSRPFNACNILSIQDLQVSINIATIIKEFRNITNVKEASTCCYGRIKSVHLKDYYKTNILLTRLFQHVANPLMEVSNDFKSVPYLKNFYHEIKCLKTKIHHSISLRIALAQYLEGSIKDLQRNNKYNRTVSVVLIDNGEYTDYLNFLGIPISNHNLATTFIADNEKESIYVMTETFDIRNLMKFLQNFFENNLPSLQRISGASSMENVAFKPDFFQLKQVNRILFLNQLHFHNITTVVLIHSQSCPLCANLQNTFLQLAGIFRHQSNTIRFLRLDSQTNDLPWQFVMNTLPTLLVFPREQYANSRFFPSFLKADFRNVLSFILAQLPAVDQVKLVLYICEGNILPLSKGSCWRFVRKLITQHIAQHLRYWQLFESERSLIFKRLSAFKDMSLDIQRNSRLL</sequence>
<dbReference type="PANTHER" id="PTHR46497:SF1">
    <property type="entry name" value="THIOREDOXIN DOMAIN-CONTAINING PROTEIN 11"/>
    <property type="match status" value="1"/>
</dbReference>
<dbReference type="RefSeq" id="XP_037881460.1">
    <property type="nucleotide sequence ID" value="XM_038025532.1"/>
</dbReference>
<dbReference type="RefSeq" id="XP_037881461.1">
    <property type="nucleotide sequence ID" value="XM_038025533.1"/>
</dbReference>
<keyword evidence="1" id="KW-1185">Reference proteome</keyword>
<dbReference type="Gene3D" id="3.40.30.10">
    <property type="entry name" value="Glutaredoxin"/>
    <property type="match status" value="2"/>
</dbReference>
<dbReference type="SUPFAM" id="SSF52833">
    <property type="entry name" value="Thioredoxin-like"/>
    <property type="match status" value="2"/>
</dbReference>
<gene>
    <name evidence="2 3 4 5 6 7 8" type="primary">LOC119632568</name>
</gene>
<protein>
    <submittedName>
        <fullName evidence="2 3">Thioredoxin domain-containing protein 11</fullName>
    </submittedName>
</protein>
<evidence type="ECO:0000313" key="3">
    <source>
        <dbReference type="RefSeq" id="XP_037881456.1"/>
    </source>
</evidence>
<evidence type="ECO:0000313" key="1">
    <source>
        <dbReference type="Proteomes" id="UP000092443"/>
    </source>
</evidence>